<gene>
    <name evidence="2" type="ORF">K435DRAFT_562561</name>
</gene>
<organism evidence="2 3">
    <name type="scientific">Dendrothele bispora (strain CBS 962.96)</name>
    <dbReference type="NCBI Taxonomy" id="1314807"/>
    <lineage>
        <taxon>Eukaryota</taxon>
        <taxon>Fungi</taxon>
        <taxon>Dikarya</taxon>
        <taxon>Basidiomycota</taxon>
        <taxon>Agaricomycotina</taxon>
        <taxon>Agaricomycetes</taxon>
        <taxon>Agaricomycetidae</taxon>
        <taxon>Agaricales</taxon>
        <taxon>Agaricales incertae sedis</taxon>
        <taxon>Dendrothele</taxon>
    </lineage>
</organism>
<protein>
    <recommendedName>
        <fullName evidence="1">Helicase C-terminal domain-containing protein</fullName>
    </recommendedName>
</protein>
<sequence length="193" mass="22459">LRPYHTEQVTMSNDRSNIDLLVRCIEYPVSSYRDLAFLIPKGFKEGDPPPKKFCVFMDNTTHTEEAVRVLRTYLPTPLHDKVKWFHSTMTPQYRDEELELFRRGETWGLAVTDAFGMINKLLPYIHSIVVQYRVTCDFNTLWQRFGRAGRALGSHATAIFLVEKSYFDSEHVKKQANAAKKKGIIEQNDENKE</sequence>
<dbReference type="PROSITE" id="PS51194">
    <property type="entry name" value="HELICASE_CTER"/>
    <property type="match status" value="1"/>
</dbReference>
<reference evidence="2 3" key="1">
    <citation type="journal article" date="2019" name="Nat. Ecol. Evol.">
        <title>Megaphylogeny resolves global patterns of mushroom evolution.</title>
        <authorList>
            <person name="Varga T."/>
            <person name="Krizsan K."/>
            <person name="Foldi C."/>
            <person name="Dima B."/>
            <person name="Sanchez-Garcia M."/>
            <person name="Sanchez-Ramirez S."/>
            <person name="Szollosi G.J."/>
            <person name="Szarkandi J.G."/>
            <person name="Papp V."/>
            <person name="Albert L."/>
            <person name="Andreopoulos W."/>
            <person name="Angelini C."/>
            <person name="Antonin V."/>
            <person name="Barry K.W."/>
            <person name="Bougher N.L."/>
            <person name="Buchanan P."/>
            <person name="Buyck B."/>
            <person name="Bense V."/>
            <person name="Catcheside P."/>
            <person name="Chovatia M."/>
            <person name="Cooper J."/>
            <person name="Damon W."/>
            <person name="Desjardin D."/>
            <person name="Finy P."/>
            <person name="Geml J."/>
            <person name="Haridas S."/>
            <person name="Hughes K."/>
            <person name="Justo A."/>
            <person name="Karasinski D."/>
            <person name="Kautmanova I."/>
            <person name="Kiss B."/>
            <person name="Kocsube S."/>
            <person name="Kotiranta H."/>
            <person name="LaButti K.M."/>
            <person name="Lechner B.E."/>
            <person name="Liimatainen K."/>
            <person name="Lipzen A."/>
            <person name="Lukacs Z."/>
            <person name="Mihaltcheva S."/>
            <person name="Morgado L.N."/>
            <person name="Niskanen T."/>
            <person name="Noordeloos M.E."/>
            <person name="Ohm R.A."/>
            <person name="Ortiz-Santana B."/>
            <person name="Ovrebo C."/>
            <person name="Racz N."/>
            <person name="Riley R."/>
            <person name="Savchenko A."/>
            <person name="Shiryaev A."/>
            <person name="Soop K."/>
            <person name="Spirin V."/>
            <person name="Szebenyi C."/>
            <person name="Tomsovsky M."/>
            <person name="Tulloss R.E."/>
            <person name="Uehling J."/>
            <person name="Grigoriev I.V."/>
            <person name="Vagvolgyi C."/>
            <person name="Papp T."/>
            <person name="Martin F.M."/>
            <person name="Miettinen O."/>
            <person name="Hibbett D.S."/>
            <person name="Nagy L.G."/>
        </authorList>
    </citation>
    <scope>NUCLEOTIDE SEQUENCE [LARGE SCALE GENOMIC DNA]</scope>
    <source>
        <strain evidence="2 3">CBS 962.96</strain>
    </source>
</reference>
<dbReference type="InterPro" id="IPR027417">
    <property type="entry name" value="P-loop_NTPase"/>
</dbReference>
<dbReference type="InterPro" id="IPR001650">
    <property type="entry name" value="Helicase_C-like"/>
</dbReference>
<proteinExistence type="predicted"/>
<dbReference type="Pfam" id="PF00271">
    <property type="entry name" value="Helicase_C"/>
    <property type="match status" value="1"/>
</dbReference>
<dbReference type="OrthoDB" id="10261556at2759"/>
<feature type="non-terminal residue" evidence="2">
    <location>
        <position position="1"/>
    </location>
</feature>
<dbReference type="EMBL" id="ML179216">
    <property type="protein sequence ID" value="THU94762.1"/>
    <property type="molecule type" value="Genomic_DNA"/>
</dbReference>
<dbReference type="SUPFAM" id="SSF52540">
    <property type="entry name" value="P-loop containing nucleoside triphosphate hydrolases"/>
    <property type="match status" value="1"/>
</dbReference>
<name>A0A4S8LYF6_DENBC</name>
<dbReference type="Gene3D" id="3.40.50.300">
    <property type="entry name" value="P-loop containing nucleotide triphosphate hydrolases"/>
    <property type="match status" value="1"/>
</dbReference>
<evidence type="ECO:0000313" key="2">
    <source>
        <dbReference type="EMBL" id="THU94762.1"/>
    </source>
</evidence>
<keyword evidence="3" id="KW-1185">Reference proteome</keyword>
<feature type="non-terminal residue" evidence="2">
    <location>
        <position position="193"/>
    </location>
</feature>
<dbReference type="Proteomes" id="UP000297245">
    <property type="component" value="Unassembled WGS sequence"/>
</dbReference>
<dbReference type="AlphaFoldDB" id="A0A4S8LYF6"/>
<evidence type="ECO:0000313" key="3">
    <source>
        <dbReference type="Proteomes" id="UP000297245"/>
    </source>
</evidence>
<feature type="domain" description="Helicase C-terminal" evidence="1">
    <location>
        <begin position="34"/>
        <end position="193"/>
    </location>
</feature>
<evidence type="ECO:0000259" key="1">
    <source>
        <dbReference type="PROSITE" id="PS51194"/>
    </source>
</evidence>
<accession>A0A4S8LYF6</accession>